<feature type="transmembrane region" description="Helical" evidence="1">
    <location>
        <begin position="274"/>
        <end position="293"/>
    </location>
</feature>
<sequence length="330" mass="37704">MAVEIKKSNPLYNFTQGFIGIICISIVWCFYSVAIEILPMQTDFASCKKYNAVYVWNATEDKKCIEYLDTIQYYGAVSSTFWSIMILSGLMPWNIICMVAIITSHEKTDVKTKQYSWISLVVMMSAYFLTLLLSSWYGIAVYLYATPAFIGIPSIIGVPVYTYIMMTLNVCKPYLELINPLTMVTYFLIVSSIMVLASYIVWLPESYNDRRYKVGILLSCAYFFAWLGSLILALQIHIMYTFDGYKKPIRKYASDGGQEIQEEEKTVRNDITKYINLGTGLSFMMNMILISWLSITTSAANITILVLISVFPILCRLAVLGQNALYEYLY</sequence>
<proteinExistence type="predicted"/>
<reference evidence="2" key="1">
    <citation type="journal article" date="2020" name="Nature">
        <title>Giant virus diversity and host interactions through global metagenomics.</title>
        <authorList>
            <person name="Schulz F."/>
            <person name="Roux S."/>
            <person name="Paez-Espino D."/>
            <person name="Jungbluth S."/>
            <person name="Walsh D.A."/>
            <person name="Denef V.J."/>
            <person name="McMahon K.D."/>
            <person name="Konstantinidis K.T."/>
            <person name="Eloe-Fadrosh E.A."/>
            <person name="Kyrpides N.C."/>
            <person name="Woyke T."/>
        </authorList>
    </citation>
    <scope>NUCLEOTIDE SEQUENCE</scope>
    <source>
        <strain evidence="2">GVMAG-M-3300020166-18</strain>
    </source>
</reference>
<evidence type="ECO:0000313" key="2">
    <source>
        <dbReference type="EMBL" id="QHS96393.1"/>
    </source>
</evidence>
<feature type="transmembrane region" description="Helical" evidence="1">
    <location>
        <begin position="12"/>
        <end position="34"/>
    </location>
</feature>
<dbReference type="EMBL" id="MN739271">
    <property type="protein sequence ID" value="QHS96393.1"/>
    <property type="molecule type" value="Genomic_DNA"/>
</dbReference>
<feature type="transmembrane region" description="Helical" evidence="1">
    <location>
        <begin position="142"/>
        <end position="164"/>
    </location>
</feature>
<keyword evidence="1" id="KW-1133">Transmembrane helix</keyword>
<feature type="transmembrane region" description="Helical" evidence="1">
    <location>
        <begin position="299"/>
        <end position="319"/>
    </location>
</feature>
<keyword evidence="1" id="KW-0812">Transmembrane</keyword>
<dbReference type="AlphaFoldDB" id="A0A6C0BYN7"/>
<feature type="transmembrane region" description="Helical" evidence="1">
    <location>
        <begin position="214"/>
        <end position="242"/>
    </location>
</feature>
<organism evidence="2">
    <name type="scientific">viral metagenome</name>
    <dbReference type="NCBI Taxonomy" id="1070528"/>
    <lineage>
        <taxon>unclassified sequences</taxon>
        <taxon>metagenomes</taxon>
        <taxon>organismal metagenomes</taxon>
    </lineage>
</organism>
<accession>A0A6C0BYN7</accession>
<protein>
    <submittedName>
        <fullName evidence="2">Uncharacterized protein</fullName>
    </submittedName>
</protein>
<evidence type="ECO:0000256" key="1">
    <source>
        <dbReference type="SAM" id="Phobius"/>
    </source>
</evidence>
<feature type="transmembrane region" description="Helical" evidence="1">
    <location>
        <begin position="115"/>
        <end position="136"/>
    </location>
</feature>
<feature type="transmembrane region" description="Helical" evidence="1">
    <location>
        <begin position="81"/>
        <end position="103"/>
    </location>
</feature>
<feature type="transmembrane region" description="Helical" evidence="1">
    <location>
        <begin position="184"/>
        <end position="202"/>
    </location>
</feature>
<name>A0A6C0BYN7_9ZZZZ</name>
<keyword evidence="1" id="KW-0472">Membrane</keyword>